<dbReference type="EMBL" id="JAHRHJ020000008">
    <property type="protein sequence ID" value="KAH9305218.1"/>
    <property type="molecule type" value="Genomic_DNA"/>
</dbReference>
<dbReference type="InterPro" id="IPR000504">
    <property type="entry name" value="RRM_dom"/>
</dbReference>
<feature type="compositionally biased region" description="Basic and acidic residues" evidence="3">
    <location>
        <begin position="625"/>
        <end position="641"/>
    </location>
</feature>
<dbReference type="Proteomes" id="UP000824469">
    <property type="component" value="Unassembled WGS sequence"/>
</dbReference>
<keyword evidence="1 2" id="KW-0694">RNA-binding</keyword>
<feature type="region of interest" description="Disordered" evidence="3">
    <location>
        <begin position="30"/>
        <end position="77"/>
    </location>
</feature>
<dbReference type="PROSITE" id="PS50102">
    <property type="entry name" value="RRM"/>
    <property type="match status" value="3"/>
</dbReference>
<evidence type="ECO:0000259" key="4">
    <source>
        <dbReference type="PROSITE" id="PS50102"/>
    </source>
</evidence>
<dbReference type="SMART" id="SM00360">
    <property type="entry name" value="RRM"/>
    <property type="match status" value="3"/>
</dbReference>
<evidence type="ECO:0000256" key="2">
    <source>
        <dbReference type="PROSITE-ProRule" id="PRU00176"/>
    </source>
</evidence>
<keyword evidence="6" id="KW-1185">Reference proteome</keyword>
<evidence type="ECO:0000256" key="1">
    <source>
        <dbReference type="ARBA" id="ARBA00022884"/>
    </source>
</evidence>
<feature type="compositionally biased region" description="Acidic residues" evidence="3">
    <location>
        <begin position="146"/>
        <end position="160"/>
    </location>
</feature>
<dbReference type="CDD" id="cd00590">
    <property type="entry name" value="RRM_SF"/>
    <property type="match status" value="3"/>
</dbReference>
<reference evidence="5 6" key="1">
    <citation type="journal article" date="2021" name="Nat. Plants">
        <title>The Taxus genome provides insights into paclitaxel biosynthesis.</title>
        <authorList>
            <person name="Xiong X."/>
            <person name="Gou J."/>
            <person name="Liao Q."/>
            <person name="Li Y."/>
            <person name="Zhou Q."/>
            <person name="Bi G."/>
            <person name="Li C."/>
            <person name="Du R."/>
            <person name="Wang X."/>
            <person name="Sun T."/>
            <person name="Guo L."/>
            <person name="Liang H."/>
            <person name="Lu P."/>
            <person name="Wu Y."/>
            <person name="Zhang Z."/>
            <person name="Ro D.K."/>
            <person name="Shang Y."/>
            <person name="Huang S."/>
            <person name="Yan J."/>
        </authorList>
    </citation>
    <scope>NUCLEOTIDE SEQUENCE [LARGE SCALE GENOMIC DNA]</scope>
    <source>
        <strain evidence="5">Ta-2019</strain>
    </source>
</reference>
<name>A0AA38FJP6_TAXCH</name>
<dbReference type="PANTHER" id="PTHR21245">
    <property type="entry name" value="HETEROGENEOUS NUCLEAR RIBONUCLEOPROTEIN"/>
    <property type="match status" value="1"/>
</dbReference>
<dbReference type="SUPFAM" id="SSF54928">
    <property type="entry name" value="RNA-binding domain, RBD"/>
    <property type="match status" value="2"/>
</dbReference>
<dbReference type="Gene3D" id="3.30.70.330">
    <property type="match status" value="3"/>
</dbReference>
<feature type="compositionally biased region" description="Low complexity" evidence="3">
    <location>
        <begin position="46"/>
        <end position="57"/>
    </location>
</feature>
<organism evidence="5 6">
    <name type="scientific">Taxus chinensis</name>
    <name type="common">Chinese yew</name>
    <name type="synonym">Taxus wallichiana var. chinensis</name>
    <dbReference type="NCBI Taxonomy" id="29808"/>
    <lineage>
        <taxon>Eukaryota</taxon>
        <taxon>Viridiplantae</taxon>
        <taxon>Streptophyta</taxon>
        <taxon>Embryophyta</taxon>
        <taxon>Tracheophyta</taxon>
        <taxon>Spermatophyta</taxon>
        <taxon>Pinopsida</taxon>
        <taxon>Pinidae</taxon>
        <taxon>Conifers II</taxon>
        <taxon>Cupressales</taxon>
        <taxon>Taxaceae</taxon>
        <taxon>Taxus</taxon>
    </lineage>
</organism>
<feature type="domain" description="RRM" evidence="4">
    <location>
        <begin position="340"/>
        <end position="424"/>
    </location>
</feature>
<protein>
    <recommendedName>
        <fullName evidence="4">RRM domain-containing protein</fullName>
    </recommendedName>
</protein>
<dbReference type="OMA" id="DYEDIHE"/>
<evidence type="ECO:0000313" key="5">
    <source>
        <dbReference type="EMBL" id="KAH9305218.1"/>
    </source>
</evidence>
<evidence type="ECO:0000256" key="3">
    <source>
        <dbReference type="SAM" id="MobiDB-lite"/>
    </source>
</evidence>
<accession>A0AA38FJP6</accession>
<dbReference type="GO" id="GO:0003723">
    <property type="term" value="F:RNA binding"/>
    <property type="evidence" value="ECO:0007669"/>
    <property type="project" value="UniProtKB-UniRule"/>
</dbReference>
<feature type="domain" description="RRM" evidence="4">
    <location>
        <begin position="437"/>
        <end position="519"/>
    </location>
</feature>
<dbReference type="AlphaFoldDB" id="A0AA38FJP6"/>
<dbReference type="Pfam" id="PF00076">
    <property type="entry name" value="RRM_1"/>
    <property type="match status" value="3"/>
</dbReference>
<feature type="domain" description="RRM" evidence="4">
    <location>
        <begin position="260"/>
        <end position="338"/>
    </location>
</feature>
<feature type="compositionally biased region" description="Basic and acidic residues" evidence="3">
    <location>
        <begin position="690"/>
        <end position="713"/>
    </location>
</feature>
<sequence length="832" mass="92343">ITLFGTRNQETNFGWLGFLPRLKLEAAAAMPPRAVKRGTGERGTLTPKKGAAKTPNKTPKKTPPAKTDSVANETSKLEETVAAADELIVKADAVITLNQHSAEPAATAGKTEVSNGSATNKESEEVREEMKPSFDEDDKGERLDLDDNEPESEPEEEYNTEEGHKDDTAAMDVDEKELDHDDIPQEDDEEGSEDQLDEGEQEDVEEPGEDELLAEEEEGEGEEMEGEGEEEEGAEEHDEPDEEEAEHHEVVKERRKRKEFEIFVGGLDKDAAEEDLRKVFSAAGEIVEVRLMMNPQTHKNKGFAFIRYASVDQAKRACSELKNPQVKGKVCGVSPSQDNDTLFLGNVCKTWTKDALKERLKHFGIENIEDLTLVEDSQNEGMNRGFAFLEFSSRSDAMNAYKRLQKRDVIFGTDRSAKVSFAETFVEPDEEVMAQVKTVFVDGLPATWDEDRVREQFKKYGEIEKIQLARNMPTAKRRDFGFVSFSTHDSAVRCINGLSNSELGEVDSKVKVKARLSKPHQKGRLAKHGVRGDYRIGRGNARSLGRGSRRPWGRIPGRFEPRRFIGRGGRFVSRGSQIAGRGVKRPLGRSVVPHVPQRVPSRSLPPVDRARDRRPLAPAYPRSSSRRDYGRREEPYDDRQARSSTRSAPDFATRAAAARRSSYRESYGAHGSGYTDGPPRGLSRSTPRRPYSEESYGRRVDRAYRDNRGRDYDNVSGSKRPYAAVDEPPRYADPSLRHSRARMEYGVSGGASQYGDYGESTRLGRGTQLAYGSGARQDSYGLYEGHQSGMGYGGSLGGNEAGGVYSSGYGNDYLSSGADIGGGSYSSLYSSR</sequence>
<feature type="non-terminal residue" evidence="5">
    <location>
        <position position="1"/>
    </location>
</feature>
<feature type="region of interest" description="Disordered" evidence="3">
    <location>
        <begin position="575"/>
        <end position="734"/>
    </location>
</feature>
<feature type="region of interest" description="Disordered" evidence="3">
    <location>
        <begin position="536"/>
        <end position="555"/>
    </location>
</feature>
<comment type="caution">
    <text evidence="5">The sequence shown here is derived from an EMBL/GenBank/DDBJ whole genome shotgun (WGS) entry which is preliminary data.</text>
</comment>
<feature type="non-terminal residue" evidence="5">
    <location>
        <position position="832"/>
    </location>
</feature>
<proteinExistence type="predicted"/>
<gene>
    <name evidence="5" type="ORF">KI387_009622</name>
</gene>
<feature type="compositionally biased region" description="Basic and acidic residues" evidence="3">
    <location>
        <begin position="121"/>
        <end position="145"/>
    </location>
</feature>
<dbReference type="InterPro" id="IPR035979">
    <property type="entry name" value="RBD_domain_sf"/>
</dbReference>
<feature type="region of interest" description="Disordered" evidence="3">
    <location>
        <begin position="100"/>
        <end position="253"/>
    </location>
</feature>
<feature type="compositionally biased region" description="Low complexity" evidence="3">
    <location>
        <begin position="646"/>
        <end position="666"/>
    </location>
</feature>
<dbReference type="FunFam" id="3.30.70.330:FF:000187">
    <property type="entry name" value="Heterogeneous nuclear ribonucleoprotein Q"/>
    <property type="match status" value="1"/>
</dbReference>
<dbReference type="InterPro" id="IPR012677">
    <property type="entry name" value="Nucleotide-bd_a/b_plait_sf"/>
</dbReference>
<feature type="compositionally biased region" description="Acidic residues" evidence="3">
    <location>
        <begin position="184"/>
        <end position="244"/>
    </location>
</feature>
<evidence type="ECO:0000313" key="6">
    <source>
        <dbReference type="Proteomes" id="UP000824469"/>
    </source>
</evidence>